<keyword evidence="3 5" id="KW-0687">Ribonucleoprotein</keyword>
<dbReference type="CDD" id="cd01425">
    <property type="entry name" value="RPS2"/>
    <property type="match status" value="1"/>
</dbReference>
<dbReference type="GO" id="GO:0006412">
    <property type="term" value="P:translation"/>
    <property type="evidence" value="ECO:0007669"/>
    <property type="project" value="UniProtKB-UniRule"/>
</dbReference>
<proteinExistence type="inferred from homology"/>
<dbReference type="InterPro" id="IPR001865">
    <property type="entry name" value="Ribosomal_uS2"/>
</dbReference>
<dbReference type="PANTHER" id="PTHR12534:SF0">
    <property type="entry name" value="SMALL RIBOSOMAL SUBUNIT PROTEIN US2M"/>
    <property type="match status" value="1"/>
</dbReference>
<evidence type="ECO:0000256" key="4">
    <source>
        <dbReference type="ARBA" id="ARBA00035256"/>
    </source>
</evidence>
<dbReference type="InterPro" id="IPR005706">
    <property type="entry name" value="Ribosomal_uS2_bac/mit/plastid"/>
</dbReference>
<name>A0A0G1F1R9_9BACT</name>
<dbReference type="InterPro" id="IPR023591">
    <property type="entry name" value="Ribosomal_uS2_flav_dom_sf"/>
</dbReference>
<protein>
    <recommendedName>
        <fullName evidence="4 5">Small ribosomal subunit protein uS2</fullName>
    </recommendedName>
</protein>
<dbReference type="HAMAP" id="MF_00291_B">
    <property type="entry name" value="Ribosomal_uS2_B"/>
    <property type="match status" value="1"/>
</dbReference>
<dbReference type="PRINTS" id="PR00395">
    <property type="entry name" value="RIBOSOMALS2"/>
</dbReference>
<sequence>MTKINISLEELLEAGAHFGHHSRRWNPKMEPYLHGVKDGVHIFDLVKTREALLAALEVLRKASSEGKVILFVGAKKQAKEKVREVAKNVGQPYVVERWLGGTLTNFDQILKSIKNMADMKKKLEEGYYKDYTKKEKLLIKRQIEKDEKVFGGISEIKKVPDVMVVIDTHREAGAVKEASKLGIETIGVVDSNSDPYVVDWPIPMNDDGTRALELILDLLEKAILAGKKKGKK</sequence>
<dbReference type="NCBIfam" id="TIGR01011">
    <property type="entry name" value="rpsB_bact"/>
    <property type="match status" value="1"/>
</dbReference>
<evidence type="ECO:0000313" key="6">
    <source>
        <dbReference type="EMBL" id="KKS80778.1"/>
    </source>
</evidence>
<dbReference type="Proteomes" id="UP000034611">
    <property type="component" value="Unassembled WGS sequence"/>
</dbReference>
<dbReference type="Gene3D" id="3.40.50.10490">
    <property type="entry name" value="Glucose-6-phosphate isomerase like protein, domain 1"/>
    <property type="match status" value="1"/>
</dbReference>
<keyword evidence="2 5" id="KW-0689">Ribosomal protein</keyword>
<dbReference type="GO" id="GO:0003735">
    <property type="term" value="F:structural constituent of ribosome"/>
    <property type="evidence" value="ECO:0007669"/>
    <property type="project" value="InterPro"/>
</dbReference>
<dbReference type="GO" id="GO:0015935">
    <property type="term" value="C:small ribosomal subunit"/>
    <property type="evidence" value="ECO:0007669"/>
    <property type="project" value="InterPro"/>
</dbReference>
<reference evidence="6 7" key="1">
    <citation type="journal article" date="2015" name="Nature">
        <title>rRNA introns, odd ribosomes, and small enigmatic genomes across a large radiation of phyla.</title>
        <authorList>
            <person name="Brown C.T."/>
            <person name="Hug L.A."/>
            <person name="Thomas B.C."/>
            <person name="Sharon I."/>
            <person name="Castelle C.J."/>
            <person name="Singh A."/>
            <person name="Wilkins M.J."/>
            <person name="Williams K.H."/>
            <person name="Banfield J.F."/>
        </authorList>
    </citation>
    <scope>NUCLEOTIDE SEQUENCE [LARGE SCALE GENOMIC DNA]</scope>
</reference>
<dbReference type="Gene3D" id="1.10.287.610">
    <property type="entry name" value="Helix hairpin bin"/>
    <property type="match status" value="1"/>
</dbReference>
<dbReference type="AlphaFoldDB" id="A0A0G1F1R9"/>
<evidence type="ECO:0000256" key="5">
    <source>
        <dbReference type="HAMAP-Rule" id="MF_00291"/>
    </source>
</evidence>
<evidence type="ECO:0000313" key="7">
    <source>
        <dbReference type="Proteomes" id="UP000034611"/>
    </source>
</evidence>
<gene>
    <name evidence="5" type="primary">rpsB</name>
    <name evidence="6" type="ORF">UV56_C0009G0012</name>
</gene>
<evidence type="ECO:0000256" key="1">
    <source>
        <dbReference type="ARBA" id="ARBA00006242"/>
    </source>
</evidence>
<dbReference type="PATRIC" id="fig|1618585.3.peg.151"/>
<evidence type="ECO:0000256" key="3">
    <source>
        <dbReference type="ARBA" id="ARBA00023274"/>
    </source>
</evidence>
<evidence type="ECO:0000256" key="2">
    <source>
        <dbReference type="ARBA" id="ARBA00022980"/>
    </source>
</evidence>
<dbReference type="SUPFAM" id="SSF52313">
    <property type="entry name" value="Ribosomal protein S2"/>
    <property type="match status" value="1"/>
</dbReference>
<dbReference type="PANTHER" id="PTHR12534">
    <property type="entry name" value="30S RIBOSOMAL PROTEIN S2 PROKARYOTIC AND ORGANELLAR"/>
    <property type="match status" value="1"/>
</dbReference>
<organism evidence="6 7">
    <name type="scientific">Candidatus Woesebacteria bacterium GW2011_GWC1_43_10b</name>
    <dbReference type="NCBI Taxonomy" id="1618585"/>
    <lineage>
        <taxon>Bacteria</taxon>
        <taxon>Candidatus Woeseibacteriota</taxon>
    </lineage>
</organism>
<accession>A0A0G1F1R9</accession>
<comment type="similarity">
    <text evidence="1 5">Belongs to the universal ribosomal protein uS2 family.</text>
</comment>
<dbReference type="Pfam" id="PF00318">
    <property type="entry name" value="Ribosomal_S2"/>
    <property type="match status" value="1"/>
</dbReference>
<dbReference type="PROSITE" id="PS00962">
    <property type="entry name" value="RIBOSOMAL_S2_1"/>
    <property type="match status" value="1"/>
</dbReference>
<dbReference type="InterPro" id="IPR018130">
    <property type="entry name" value="Ribosomal_uS2_CS"/>
</dbReference>
<comment type="caution">
    <text evidence="6">The sequence shown here is derived from an EMBL/GenBank/DDBJ whole genome shotgun (WGS) entry which is preliminary data.</text>
</comment>
<dbReference type="EMBL" id="LCEY01000009">
    <property type="protein sequence ID" value="KKS80778.1"/>
    <property type="molecule type" value="Genomic_DNA"/>
</dbReference>